<proteinExistence type="inferred from homology"/>
<keyword evidence="7" id="KW-1185">Reference proteome</keyword>
<evidence type="ECO:0000259" key="5">
    <source>
        <dbReference type="Pfam" id="PF00496"/>
    </source>
</evidence>
<evidence type="ECO:0000313" key="7">
    <source>
        <dbReference type="Proteomes" id="UP000182800"/>
    </source>
</evidence>
<dbReference type="EMBL" id="FMBM01000002">
    <property type="protein sequence ID" value="SCC81158.1"/>
    <property type="molecule type" value="Genomic_DNA"/>
</dbReference>
<evidence type="ECO:0000313" key="6">
    <source>
        <dbReference type="EMBL" id="SCC81158.1"/>
    </source>
</evidence>
<reference evidence="6 7" key="1">
    <citation type="submission" date="2016-08" db="EMBL/GenBank/DDBJ databases">
        <authorList>
            <person name="Varghese N."/>
            <person name="Submissions Spin"/>
        </authorList>
    </citation>
    <scope>NUCLEOTIDE SEQUENCE [LARGE SCALE GENOMIC DNA]</scope>
    <source>
        <strain evidence="6 7">HL-109</strain>
    </source>
</reference>
<name>A0ABY0K9P0_9HYPH</name>
<accession>A0ABY0K9P0</accession>
<gene>
    <name evidence="6" type="ORF">GA0071312_2091</name>
</gene>
<dbReference type="PIRSF" id="PIRSF002741">
    <property type="entry name" value="MppA"/>
    <property type="match status" value="1"/>
</dbReference>
<comment type="caution">
    <text evidence="6">The sequence shown here is derived from an EMBL/GenBank/DDBJ whole genome shotgun (WGS) entry which is preliminary data.</text>
</comment>
<evidence type="ECO:0000256" key="2">
    <source>
        <dbReference type="ARBA" id="ARBA00005695"/>
    </source>
</evidence>
<dbReference type="Pfam" id="PF00496">
    <property type="entry name" value="SBP_bac_5"/>
    <property type="match status" value="1"/>
</dbReference>
<comment type="similarity">
    <text evidence="2">Belongs to the bacterial solute-binding protein 5 family.</text>
</comment>
<dbReference type="Gene3D" id="3.90.76.10">
    <property type="entry name" value="Dipeptide-binding Protein, Domain 1"/>
    <property type="match status" value="1"/>
</dbReference>
<evidence type="ECO:0000256" key="3">
    <source>
        <dbReference type="ARBA" id="ARBA00022729"/>
    </source>
</evidence>
<dbReference type="InterPro" id="IPR039424">
    <property type="entry name" value="SBP_5"/>
</dbReference>
<feature type="chain" id="PRO_5046642043" evidence="4">
    <location>
        <begin position="33"/>
        <end position="522"/>
    </location>
</feature>
<feature type="signal peptide" evidence="4">
    <location>
        <begin position="1"/>
        <end position="32"/>
    </location>
</feature>
<protein>
    <submittedName>
        <fullName evidence="6">Peptide/nickel transport system substrate-binding protein</fullName>
    </submittedName>
</protein>
<dbReference type="Gene3D" id="3.10.105.10">
    <property type="entry name" value="Dipeptide-binding Protein, Domain 3"/>
    <property type="match status" value="1"/>
</dbReference>
<dbReference type="Proteomes" id="UP000182800">
    <property type="component" value="Unassembled WGS sequence"/>
</dbReference>
<dbReference type="InterPro" id="IPR000914">
    <property type="entry name" value="SBP_5_dom"/>
</dbReference>
<keyword evidence="3 4" id="KW-0732">Signal</keyword>
<feature type="domain" description="Solute-binding protein family 5" evidence="5">
    <location>
        <begin position="85"/>
        <end position="426"/>
    </location>
</feature>
<dbReference type="PANTHER" id="PTHR30290:SF38">
    <property type="entry name" value="D,D-DIPEPTIDE-BINDING PERIPLASMIC PROTEIN DDPA-RELATED"/>
    <property type="match status" value="1"/>
</dbReference>
<comment type="subcellular location">
    <subcellularLocation>
        <location evidence="1">Periplasm</location>
    </subcellularLocation>
</comment>
<dbReference type="Gene3D" id="3.40.190.10">
    <property type="entry name" value="Periplasmic binding protein-like II"/>
    <property type="match status" value="1"/>
</dbReference>
<organism evidence="6 7">
    <name type="scientific">Saliniramus fredricksonii</name>
    <dbReference type="NCBI Taxonomy" id="1653334"/>
    <lineage>
        <taxon>Bacteria</taxon>
        <taxon>Pseudomonadati</taxon>
        <taxon>Pseudomonadota</taxon>
        <taxon>Alphaproteobacteria</taxon>
        <taxon>Hyphomicrobiales</taxon>
        <taxon>Salinarimonadaceae</taxon>
        <taxon>Saliniramus</taxon>
    </lineage>
</organism>
<evidence type="ECO:0000256" key="4">
    <source>
        <dbReference type="SAM" id="SignalP"/>
    </source>
</evidence>
<dbReference type="PANTHER" id="PTHR30290">
    <property type="entry name" value="PERIPLASMIC BINDING COMPONENT OF ABC TRANSPORTER"/>
    <property type="match status" value="1"/>
</dbReference>
<dbReference type="InterPro" id="IPR030678">
    <property type="entry name" value="Peptide/Ni-bd"/>
</dbReference>
<evidence type="ECO:0000256" key="1">
    <source>
        <dbReference type="ARBA" id="ARBA00004418"/>
    </source>
</evidence>
<dbReference type="SUPFAM" id="SSF53850">
    <property type="entry name" value="Periplasmic binding protein-like II"/>
    <property type="match status" value="1"/>
</dbReference>
<sequence length="522" mass="58562">MMRTRKNHGRSTVAILSVAAALGLSLGMTAHAQEPRQGGTLIYANNSGPGALDPQMSASLVELEVIHHMYEGLVTIDEVYDTAKMLAESIDISNDGKTFTFKLREGVLFHDGSEMTSEDVLATFERYARISPNASALANVERYETPDPYTFIVHLNETNAVFVDVLKTPVYPFVILPASHRDVEPRQIEPIGTGPFKLGEWVRDSHLVIERFDDYVADERFEPSGYSGRKTVHLDAVRYNFIPEANARVAAMQTGEAHITTALSAEIARRFDGQEGVRALTVFPFCQHYLIVHSQQPPTDNAYIRQAIRTAVNVEDIIAVTGEEPRLNHSMVYPGGAYYGGEITAGRYNQNDPEAARALLDEAGYAGEEILLQSNNNYDYMRDSILVLSEQLSAAGMNVRVDLTDWTTNASNMQTGAGGWNVSTTSFCSNPLLGPQQWQTMIYNFPHVKDNNVLDSAFEKFYTSLDFEDRKDAWLTIEQEVLDQAYMIKVSDRGSTRAINYEKLQGFSEYYMNFFWNVWLEE</sequence>